<keyword evidence="7" id="KW-0902">Two-component regulatory system</keyword>
<dbReference type="AlphaFoldDB" id="A0A3S2TR63"/>
<feature type="coiled-coil region" evidence="8">
    <location>
        <begin position="560"/>
        <end position="601"/>
    </location>
</feature>
<name>A0A3S2TR63_9BACI</name>
<evidence type="ECO:0000256" key="3">
    <source>
        <dbReference type="ARBA" id="ARBA00022679"/>
    </source>
</evidence>
<dbReference type="InterPro" id="IPR003594">
    <property type="entry name" value="HATPase_dom"/>
</dbReference>
<dbReference type="Pfam" id="PF13589">
    <property type="entry name" value="HATPase_c_3"/>
    <property type="match status" value="1"/>
</dbReference>
<proteinExistence type="predicted"/>
<dbReference type="InterPro" id="IPR005467">
    <property type="entry name" value="His_kinase_dom"/>
</dbReference>
<dbReference type="GO" id="GO:0000160">
    <property type="term" value="P:phosphorelay signal transduction system"/>
    <property type="evidence" value="ECO:0007669"/>
    <property type="project" value="UniProtKB-KW"/>
</dbReference>
<protein>
    <recommendedName>
        <fullName evidence="2">histidine kinase</fullName>
        <ecNumber evidence="2">2.7.13.3</ecNumber>
    </recommendedName>
</protein>
<keyword evidence="5 10" id="KW-0418">Kinase</keyword>
<keyword evidence="4" id="KW-0547">Nucleotide-binding</keyword>
<evidence type="ECO:0000259" key="9">
    <source>
        <dbReference type="PROSITE" id="PS50109"/>
    </source>
</evidence>
<dbReference type="EMBL" id="RZTZ01000018">
    <property type="protein sequence ID" value="RVT57234.1"/>
    <property type="molecule type" value="Genomic_DNA"/>
</dbReference>
<evidence type="ECO:0000256" key="2">
    <source>
        <dbReference type="ARBA" id="ARBA00012438"/>
    </source>
</evidence>
<keyword evidence="8" id="KW-0175">Coiled coil</keyword>
<comment type="caution">
    <text evidence="10">The sequence shown here is derived from an EMBL/GenBank/DDBJ whole genome shotgun (WGS) entry which is preliminary data.</text>
</comment>
<dbReference type="EC" id="2.7.13.3" evidence="2"/>
<sequence length="843" mass="98573">MERVPFKVSARAARLIGRENVSNAEAAVIELVKNGYDADANSCVVFIDNFYPDIPKTLSESEFREINTQFIKLDEFYIEDGKQLSYTLRDDLEDLTELYEYFMSFNNVYILDDGTGMSKDIILNHWMTIGTNNKENNYFSDNGRIRTGAKGIGRFALDRLGSSCQMWTLEQNSEKGHHWNVMWEDFESTNAIIDDVYANMNEFNRDDFYSLIKSNIFNRIDFTKYDENQLEGFDINKFREKGTFFKITGVRDVWNNRNIDRLYRSLDSLIPPKEERIFDIFIFTLKSAKTYGAVRSAGCDDYDYKLTAYVTKEQEVHFEINREEIDLEKLDYDIFNESLREPPYDKETFLTKKYKTKHSLTYMLPGVSEDIRKKLTDFSLTIYFLKRDYSVSDSKTFKYKHFVPASRKEWLDRYGGIKIFRDHFRVRPYGDINSTSFDWLRLGERVQKSPAGIGKKNGAWRVRANQISGTINISRKNNVFEDKSSREGLQETIIFEHFQELIQKIIEVFEKDRIKVMRAIKDHHDKKNHKENIKDKGKNLAKEVLKSWDVTQEIKAPKNTEEARKRIEKLQQEKLLLAQSHKIIEESIEEKENENKLLRALAGTGIALTSLAHEIKTVSNPLVTRNDFLKSLIGTLDVNLDRKKEVIKFIDLMSEKDRVLKGWLDVALNVVSKDKRRRNKIRLNDILEKVLKTWEPPLLEKKISVEIVNPKDIIIEWRAYIIDVESILNNLIINSMIAFQKKEHKGVRNINFILNYLDNEESFEFTYQDSGPGLSKEINDKNDIFEPLFTTNSDGGTGLGLWIVKTIVEEYKGEVKVLDSENGFQLYFKFPLRKRGEGILFNV</sequence>
<dbReference type="PROSITE" id="PS50109">
    <property type="entry name" value="HIS_KIN"/>
    <property type="match status" value="1"/>
</dbReference>
<comment type="catalytic activity">
    <reaction evidence="1">
        <text>ATP + protein L-histidine = ADP + protein N-phospho-L-histidine.</text>
        <dbReference type="EC" id="2.7.13.3"/>
    </reaction>
</comment>
<dbReference type="Proteomes" id="UP000288024">
    <property type="component" value="Unassembled WGS sequence"/>
</dbReference>
<evidence type="ECO:0000256" key="5">
    <source>
        <dbReference type="ARBA" id="ARBA00022777"/>
    </source>
</evidence>
<organism evidence="10 11">
    <name type="scientific">Niallia taxi</name>
    <dbReference type="NCBI Taxonomy" id="2499688"/>
    <lineage>
        <taxon>Bacteria</taxon>
        <taxon>Bacillati</taxon>
        <taxon>Bacillota</taxon>
        <taxon>Bacilli</taxon>
        <taxon>Bacillales</taxon>
        <taxon>Bacillaceae</taxon>
        <taxon>Niallia</taxon>
    </lineage>
</organism>
<dbReference type="PRINTS" id="PR00344">
    <property type="entry name" value="BCTRLSENSOR"/>
</dbReference>
<evidence type="ECO:0000256" key="1">
    <source>
        <dbReference type="ARBA" id="ARBA00000085"/>
    </source>
</evidence>
<evidence type="ECO:0000313" key="10">
    <source>
        <dbReference type="EMBL" id="RVT57234.1"/>
    </source>
</evidence>
<feature type="domain" description="Histidine kinase" evidence="9">
    <location>
        <begin position="610"/>
        <end position="834"/>
    </location>
</feature>
<dbReference type="RefSeq" id="WP_127742060.1">
    <property type="nucleotide sequence ID" value="NZ_RZTZ01000018.1"/>
</dbReference>
<accession>A0A3S2TR63</accession>
<evidence type="ECO:0000256" key="4">
    <source>
        <dbReference type="ARBA" id="ARBA00022741"/>
    </source>
</evidence>
<keyword evidence="11" id="KW-1185">Reference proteome</keyword>
<gene>
    <name evidence="10" type="ORF">EM808_25195</name>
</gene>
<dbReference type="SMART" id="SM00387">
    <property type="entry name" value="HATPase_c"/>
    <property type="match status" value="1"/>
</dbReference>
<dbReference type="GO" id="GO:0004673">
    <property type="term" value="F:protein histidine kinase activity"/>
    <property type="evidence" value="ECO:0007669"/>
    <property type="project" value="UniProtKB-EC"/>
</dbReference>
<dbReference type="Gene3D" id="3.30.565.10">
    <property type="entry name" value="Histidine kinase-like ATPase, C-terminal domain"/>
    <property type="match status" value="2"/>
</dbReference>
<dbReference type="Pfam" id="PF02518">
    <property type="entry name" value="HATPase_c"/>
    <property type="match status" value="1"/>
</dbReference>
<keyword evidence="3" id="KW-0808">Transferase</keyword>
<evidence type="ECO:0000256" key="6">
    <source>
        <dbReference type="ARBA" id="ARBA00022840"/>
    </source>
</evidence>
<keyword evidence="6" id="KW-0067">ATP-binding</keyword>
<dbReference type="InterPro" id="IPR004358">
    <property type="entry name" value="Sig_transdc_His_kin-like_C"/>
</dbReference>
<dbReference type="PANTHER" id="PTHR43065">
    <property type="entry name" value="SENSOR HISTIDINE KINASE"/>
    <property type="match status" value="1"/>
</dbReference>
<dbReference type="InterPro" id="IPR036890">
    <property type="entry name" value="HATPase_C_sf"/>
</dbReference>
<dbReference type="SUPFAM" id="SSF55874">
    <property type="entry name" value="ATPase domain of HSP90 chaperone/DNA topoisomerase II/histidine kinase"/>
    <property type="match status" value="2"/>
</dbReference>
<evidence type="ECO:0000313" key="11">
    <source>
        <dbReference type="Proteomes" id="UP000288024"/>
    </source>
</evidence>
<reference evidence="10 11" key="1">
    <citation type="submission" date="2019-01" db="EMBL/GenBank/DDBJ databases">
        <title>Bacillus sp. M5HDSG1-1, whole genome shotgun sequence.</title>
        <authorList>
            <person name="Tuo L."/>
        </authorList>
    </citation>
    <scope>NUCLEOTIDE SEQUENCE [LARGE SCALE GENOMIC DNA]</scope>
    <source>
        <strain evidence="10 11">M5HDSG1-1</strain>
    </source>
</reference>
<dbReference type="GO" id="GO:0005524">
    <property type="term" value="F:ATP binding"/>
    <property type="evidence" value="ECO:0007669"/>
    <property type="project" value="UniProtKB-KW"/>
</dbReference>
<evidence type="ECO:0000256" key="8">
    <source>
        <dbReference type="SAM" id="Coils"/>
    </source>
</evidence>
<evidence type="ECO:0000256" key="7">
    <source>
        <dbReference type="ARBA" id="ARBA00023012"/>
    </source>
</evidence>